<dbReference type="NCBIfam" id="NF004044">
    <property type="entry name" value="PRK05561.1"/>
    <property type="match status" value="1"/>
</dbReference>
<keyword evidence="4 8" id="KW-0067">ATP-binding</keyword>
<evidence type="ECO:0000256" key="3">
    <source>
        <dbReference type="ARBA" id="ARBA00022741"/>
    </source>
</evidence>
<comment type="subunit">
    <text evidence="8">Heterotetramer, composed of two GyrA and two GyrB chains. In the heterotetramer, GyrA contains the active site tyrosine that forms a transient covalent intermediate with DNA, while GyrB binds cofactors and catalyzes ATP hydrolysis.</text>
</comment>
<dbReference type="GO" id="GO:0009330">
    <property type="term" value="C:DNA topoisomerase type II (double strand cut, ATP-hydrolyzing) complex"/>
    <property type="evidence" value="ECO:0007669"/>
    <property type="project" value="TreeGrafter"/>
</dbReference>
<dbReference type="SUPFAM" id="SSF56719">
    <property type="entry name" value="Type II DNA topoisomerase"/>
    <property type="match status" value="1"/>
</dbReference>
<dbReference type="FunFam" id="3.30.1360.40:FF:000002">
    <property type="entry name" value="DNA gyrase subunit A"/>
    <property type="match status" value="1"/>
</dbReference>
<keyword evidence="3 8" id="KW-0547">Nucleotide-binding</keyword>
<accession>A0A1I0PTM2</accession>
<comment type="catalytic activity">
    <reaction evidence="1 8 9">
        <text>ATP-dependent breakage, passage and rejoining of double-stranded DNA.</text>
        <dbReference type="EC" id="5.6.2.2"/>
    </reaction>
</comment>
<dbReference type="RefSeq" id="WP_091432259.1">
    <property type="nucleotide sequence ID" value="NZ_FOJB01000001.1"/>
</dbReference>
<dbReference type="CDD" id="cd00187">
    <property type="entry name" value="TOP4c"/>
    <property type="match status" value="1"/>
</dbReference>
<gene>
    <name evidence="8" type="primary">gyrA</name>
    <name evidence="12" type="ORF">SAMN05444851_1889</name>
</gene>
<feature type="domain" description="Topo IIA-type catalytic" evidence="11">
    <location>
        <begin position="49"/>
        <end position="539"/>
    </location>
</feature>
<dbReference type="GO" id="GO:0006265">
    <property type="term" value="P:DNA topological change"/>
    <property type="evidence" value="ECO:0007669"/>
    <property type="project" value="UniProtKB-UniRule"/>
</dbReference>
<dbReference type="GO" id="GO:0034335">
    <property type="term" value="F:DNA negative supercoiling activity"/>
    <property type="evidence" value="ECO:0007669"/>
    <property type="project" value="UniProtKB-ARBA"/>
</dbReference>
<dbReference type="STRING" id="1173584.SAMN05444851_1889"/>
<evidence type="ECO:0000313" key="12">
    <source>
        <dbReference type="EMBL" id="SEW17747.1"/>
    </source>
</evidence>
<feature type="region of interest" description="Disordered" evidence="10">
    <location>
        <begin position="1"/>
        <end position="23"/>
    </location>
</feature>
<evidence type="ECO:0000256" key="8">
    <source>
        <dbReference type="HAMAP-Rule" id="MF_01897"/>
    </source>
</evidence>
<dbReference type="NCBIfam" id="TIGR01063">
    <property type="entry name" value="gyrA"/>
    <property type="match status" value="1"/>
</dbReference>
<sequence length="910" mass="101082">MTDTPEPPEQTGELPPERPQYDGPQITIEEEMKTSYLDYAMSVIVSRAIPDLRDGLKPVHRRILYAMYETGNSHDKPYRKSARPVGDTMGKYHPHGDSAIYDALVRMAQPFSMSLPLLDGQGNFGSMDGDNAAAMRYTEVRMDKPAASLLADIEKDTVNFQDNYDGKDLEPTVLPARFPNMLVNGAGGIAVGMATNIPPHNLGEVVDATLALIEDPDLTSEGLMDYVPGPDFPTGAIMLGRSGARKAYLEGRGSVIMRAKTRIEEIRKDRYAIVLDEIPYQVNKATMIEKIAELVRDKRIEGISAVQDESDRIGVRVVVELKRDATPEVVLNQLFRYTPMQTSFGCNMLALNGGRPEQLTLRDFLKYFISFREEVVTRRTAFELRKARERSHVLCGLAVAVTNVDEVVATIRASHDPADARAKLMERRWPARDIAEYIQLIDDPTHKMNEDGTYNLSETQARAILELRLQRLTAMGVKEVTDELQDLAAKIRDYLDILRSRERIMAIISDELTEVKEAYAVPRRTEIVDWSGDMDDEDLIEREDMVVTITASGWAKRTPLADFRAQKRGGKGLSGMQTKDEDAITTLFVANTHTQLLFFTDDGMAYKLKTWRLPQGGRTAKGKPLVNILPIPTGVSIAAILPVDRDEKDWDDLQIVFATSKGSVRRNRLSDFTNVMRNGKIAMKFEGEDEGTRLINARICDENDDVMLVTSGGRAIRFPVTDVRVFNSRSSTGVRGIKLVNEGDEVVSASVIRHFEATPDERAGFIKRFRSELGNDSSDEDTSEDNAGDLSEDRYRQMLAANDLLVTINKRGIGNLTTSHDYRVSGRGGQGVAAMKGGEIVACFPIEMDDQIMLATSKGQSIRCPVNGISFRSRSAGGVKVFNTGKGEEVVSVARIIEQSEDEDATDGES</sequence>
<evidence type="ECO:0000256" key="5">
    <source>
        <dbReference type="ARBA" id="ARBA00023029"/>
    </source>
</evidence>
<comment type="similarity">
    <text evidence="2 8">Belongs to the type II topoisomerase GyrA/ParC subunit family.</text>
</comment>
<dbReference type="FunFam" id="3.90.199.10:FF:000001">
    <property type="entry name" value="DNA gyrase subunit A"/>
    <property type="match status" value="1"/>
</dbReference>
<evidence type="ECO:0000256" key="2">
    <source>
        <dbReference type="ARBA" id="ARBA00008263"/>
    </source>
</evidence>
<dbReference type="Gene3D" id="1.10.268.10">
    <property type="entry name" value="Topoisomerase, domain 3"/>
    <property type="match status" value="1"/>
</dbReference>
<evidence type="ECO:0000313" key="13">
    <source>
        <dbReference type="Proteomes" id="UP000199650"/>
    </source>
</evidence>
<dbReference type="PANTHER" id="PTHR43493">
    <property type="entry name" value="DNA GYRASE/TOPOISOMERASE SUBUNIT A"/>
    <property type="match status" value="1"/>
</dbReference>
<comment type="function">
    <text evidence="8">A type II topoisomerase that negatively supercoils closed circular double-stranded (ds) DNA in an ATP-dependent manner to modulate DNA topology and maintain chromosomes in an underwound state. Negative supercoiling favors strand separation, and DNA replication, transcription, recombination and repair, all of which involve strand separation. Also able to catalyze the interconversion of other topological isomers of dsDNA rings, including catenanes and knotted rings. Type II topoisomerases break and join 2 DNA strands simultaneously in an ATP-dependent manner.</text>
</comment>
<dbReference type="NCBIfam" id="NF004043">
    <property type="entry name" value="PRK05560.1"/>
    <property type="match status" value="1"/>
</dbReference>
<evidence type="ECO:0000256" key="10">
    <source>
        <dbReference type="SAM" id="MobiDB-lite"/>
    </source>
</evidence>
<evidence type="ECO:0000256" key="9">
    <source>
        <dbReference type="PROSITE-ProRule" id="PRU01384"/>
    </source>
</evidence>
<comment type="subcellular location">
    <subcellularLocation>
        <location evidence="8">Cytoplasm</location>
    </subcellularLocation>
</comment>
<keyword evidence="8" id="KW-0963">Cytoplasm</keyword>
<dbReference type="InterPro" id="IPR050220">
    <property type="entry name" value="Type_II_DNA_Topoisomerases"/>
</dbReference>
<evidence type="ECO:0000259" key="11">
    <source>
        <dbReference type="PROSITE" id="PS52040"/>
    </source>
</evidence>
<dbReference type="Gene3D" id="2.120.10.90">
    <property type="entry name" value="DNA gyrase/topoisomerase IV, subunit A, C-terminal"/>
    <property type="match status" value="1"/>
</dbReference>
<dbReference type="InterPro" id="IPR005743">
    <property type="entry name" value="GyrA"/>
</dbReference>
<evidence type="ECO:0000256" key="7">
    <source>
        <dbReference type="ARBA" id="ARBA00023235"/>
    </source>
</evidence>
<dbReference type="SUPFAM" id="SSF101904">
    <property type="entry name" value="GyrA/ParC C-terminal domain-like"/>
    <property type="match status" value="1"/>
</dbReference>
<dbReference type="EC" id="5.6.2.2" evidence="8"/>
<evidence type="ECO:0000256" key="6">
    <source>
        <dbReference type="ARBA" id="ARBA00023125"/>
    </source>
</evidence>
<dbReference type="FunFam" id="1.10.268.10:FF:000001">
    <property type="entry name" value="DNA gyrase subunit A"/>
    <property type="match status" value="1"/>
</dbReference>
<evidence type="ECO:0000256" key="4">
    <source>
        <dbReference type="ARBA" id="ARBA00022840"/>
    </source>
</evidence>
<dbReference type="InterPro" id="IPR006691">
    <property type="entry name" value="GyrA/parC_rep"/>
</dbReference>
<evidence type="ECO:0000256" key="1">
    <source>
        <dbReference type="ARBA" id="ARBA00000185"/>
    </source>
</evidence>
<dbReference type="Pfam" id="PF03989">
    <property type="entry name" value="DNA_gyraseA_C"/>
    <property type="match status" value="6"/>
</dbReference>
<dbReference type="InterPro" id="IPR002205">
    <property type="entry name" value="Topo_IIA_dom_A"/>
</dbReference>
<keyword evidence="13" id="KW-1185">Reference proteome</keyword>
<dbReference type="HAMAP" id="MF_01897">
    <property type="entry name" value="GyrA"/>
    <property type="match status" value="1"/>
</dbReference>
<feature type="short sequence motif" description="GyrA-box" evidence="8">
    <location>
        <begin position="566"/>
        <end position="572"/>
    </location>
</feature>
<reference evidence="12 13" key="1">
    <citation type="submission" date="2016-10" db="EMBL/GenBank/DDBJ databases">
        <authorList>
            <person name="de Groot N.N."/>
        </authorList>
    </citation>
    <scope>NUCLEOTIDE SEQUENCE [LARGE SCALE GENOMIC DNA]</scope>
    <source>
        <strain evidence="12 13">DSM 29439</strain>
    </source>
</reference>
<dbReference type="Pfam" id="PF00521">
    <property type="entry name" value="DNA_topoisoIV"/>
    <property type="match status" value="1"/>
</dbReference>
<keyword evidence="6 8" id="KW-0238">DNA-binding</keyword>
<dbReference type="InterPro" id="IPR013757">
    <property type="entry name" value="Topo_IIA_A_a_sf"/>
</dbReference>
<dbReference type="Gene3D" id="3.90.199.10">
    <property type="entry name" value="Topoisomerase II, domain 5"/>
    <property type="match status" value="1"/>
</dbReference>
<keyword evidence="5 8" id="KW-0799">Topoisomerase</keyword>
<dbReference type="GO" id="GO:0005524">
    <property type="term" value="F:ATP binding"/>
    <property type="evidence" value="ECO:0007669"/>
    <property type="project" value="UniProtKB-UniRule"/>
</dbReference>
<dbReference type="InterPro" id="IPR035516">
    <property type="entry name" value="Gyrase/topoIV_suA_C"/>
</dbReference>
<dbReference type="GO" id="GO:0005737">
    <property type="term" value="C:cytoplasm"/>
    <property type="evidence" value="ECO:0007669"/>
    <property type="project" value="UniProtKB-SubCell"/>
</dbReference>
<dbReference type="InterPro" id="IPR013758">
    <property type="entry name" value="Topo_IIA_A/C_ab"/>
</dbReference>
<dbReference type="InterPro" id="IPR013760">
    <property type="entry name" value="Topo_IIA-like_dom_sf"/>
</dbReference>
<protein>
    <recommendedName>
        <fullName evidence="8">DNA gyrase subunit A</fullName>
        <ecNumber evidence="8">5.6.2.2</ecNumber>
    </recommendedName>
</protein>
<dbReference type="PANTHER" id="PTHR43493:SF5">
    <property type="entry name" value="DNA GYRASE SUBUNIT A, CHLOROPLASTIC_MITOCHONDRIAL"/>
    <property type="match status" value="1"/>
</dbReference>
<organism evidence="12 13">
    <name type="scientific">Aliiroseovarius sediminilitoris</name>
    <dbReference type="NCBI Taxonomy" id="1173584"/>
    <lineage>
        <taxon>Bacteria</taxon>
        <taxon>Pseudomonadati</taxon>
        <taxon>Pseudomonadota</taxon>
        <taxon>Alphaproteobacteria</taxon>
        <taxon>Rhodobacterales</taxon>
        <taxon>Paracoccaceae</taxon>
        <taxon>Aliiroseovarius</taxon>
    </lineage>
</organism>
<dbReference type="GO" id="GO:0005694">
    <property type="term" value="C:chromosome"/>
    <property type="evidence" value="ECO:0007669"/>
    <property type="project" value="InterPro"/>
</dbReference>
<keyword evidence="7 8" id="KW-0413">Isomerase</keyword>
<comment type="miscellaneous">
    <text evidence="8">Few gyrases are as efficient as E.coli at forming negative supercoils. Not all organisms have 2 type II topoisomerases; in organisms with a single type II topoisomerase this enzyme also has to decatenate newly replicated chromosomes.</text>
</comment>
<dbReference type="PROSITE" id="PS52040">
    <property type="entry name" value="TOPO_IIA"/>
    <property type="match status" value="1"/>
</dbReference>
<proteinExistence type="inferred from homology"/>
<dbReference type="Proteomes" id="UP000199650">
    <property type="component" value="Unassembled WGS sequence"/>
</dbReference>
<dbReference type="OrthoDB" id="9806486at2"/>
<dbReference type="Gene3D" id="3.30.1360.40">
    <property type="match status" value="1"/>
</dbReference>
<dbReference type="SMART" id="SM00434">
    <property type="entry name" value="TOP4c"/>
    <property type="match status" value="1"/>
</dbReference>
<feature type="active site" description="O-(5'-phospho-DNA)-tyrosine intermediate" evidence="8 9">
    <location>
        <position position="137"/>
    </location>
</feature>
<dbReference type="AlphaFoldDB" id="A0A1I0PTM2"/>
<name>A0A1I0PTM2_9RHOB</name>
<dbReference type="GO" id="GO:0003677">
    <property type="term" value="F:DNA binding"/>
    <property type="evidence" value="ECO:0007669"/>
    <property type="project" value="UniProtKB-UniRule"/>
</dbReference>
<dbReference type="EMBL" id="FOJB01000001">
    <property type="protein sequence ID" value="SEW17747.1"/>
    <property type="molecule type" value="Genomic_DNA"/>
</dbReference>
<dbReference type="GO" id="GO:0006261">
    <property type="term" value="P:DNA-templated DNA replication"/>
    <property type="evidence" value="ECO:0007669"/>
    <property type="project" value="UniProtKB-UniRule"/>
</dbReference>